<feature type="region of interest" description="Disordered" evidence="1">
    <location>
        <begin position="67"/>
        <end position="108"/>
    </location>
</feature>
<evidence type="ECO:0000313" key="2">
    <source>
        <dbReference type="EMBL" id="LAA24730.1"/>
    </source>
</evidence>
<reference evidence="2" key="2">
    <citation type="submission" date="2017-12" db="EMBL/GenBank/DDBJ databases">
        <title>Coralsnake Venomics: Analyses of Venom Gland Transcriptomes and Proteomes of Six Brazilian Taxa.</title>
        <authorList>
            <person name="Aird S.D."/>
            <person name="Jorge da Silva N."/>
            <person name="Qiu L."/>
            <person name="Villar-Briones A."/>
            <person name="Aparecida-Saddi V."/>
            <person name="Campos-Telles M.P."/>
            <person name="Grau M."/>
            <person name="Mikheyev A.S."/>
        </authorList>
    </citation>
    <scope>NUCLEOTIDE SEQUENCE</scope>
    <source>
        <tissue evidence="2">Venom_gland</tissue>
    </source>
</reference>
<proteinExistence type="predicted"/>
<protein>
    <submittedName>
        <fullName evidence="2">Uncharacterized protein</fullName>
    </submittedName>
</protein>
<dbReference type="EMBL" id="IACI01058961">
    <property type="protein sequence ID" value="LAA24730.1"/>
    <property type="molecule type" value="Transcribed_RNA"/>
</dbReference>
<accession>A0A2H6N522</accession>
<sequence length="108" mass="12228">MWTYKRLLGVSRYCGLPAELWQTQTARSLGKNMGQSWSLGKALMGALHRRQRWGQGRLISYQLPSESEISGEEEQLEPVPSVRMRRAAGRREQLRNKGRLGSKGTGGR</sequence>
<evidence type="ECO:0000256" key="1">
    <source>
        <dbReference type="SAM" id="MobiDB-lite"/>
    </source>
</evidence>
<dbReference type="AlphaFoldDB" id="A0A2H6N522"/>
<name>A0A2H6N522_9SAUR</name>
<organism evidence="2">
    <name type="scientific">Micrurus carvalhoi</name>
    <dbReference type="NCBI Taxonomy" id="3147026"/>
    <lineage>
        <taxon>Eukaryota</taxon>
        <taxon>Metazoa</taxon>
        <taxon>Chordata</taxon>
        <taxon>Craniata</taxon>
        <taxon>Vertebrata</taxon>
        <taxon>Euteleostomi</taxon>
        <taxon>Lepidosauria</taxon>
        <taxon>Squamata</taxon>
        <taxon>Bifurcata</taxon>
        <taxon>Unidentata</taxon>
        <taxon>Episquamata</taxon>
        <taxon>Toxicofera</taxon>
        <taxon>Serpentes</taxon>
        <taxon>Colubroidea</taxon>
        <taxon>Elapidae</taxon>
        <taxon>Elapinae</taxon>
        <taxon>Micrurus</taxon>
    </lineage>
</organism>
<reference evidence="2" key="1">
    <citation type="submission" date="2017-07" db="EMBL/GenBank/DDBJ databases">
        <authorList>
            <person name="Mikheyev A."/>
            <person name="Grau M."/>
        </authorList>
    </citation>
    <scope>NUCLEOTIDE SEQUENCE</scope>
    <source>
        <tissue evidence="2">Venom_gland</tissue>
    </source>
</reference>